<feature type="region of interest" description="Disordered" evidence="1">
    <location>
        <begin position="1"/>
        <end position="20"/>
    </location>
</feature>
<dbReference type="EMBL" id="SZYD01002112">
    <property type="protein sequence ID" value="KAC9923460.1"/>
    <property type="molecule type" value="Genomic_DNA"/>
</dbReference>
<accession>A0A5N6LA93</accession>
<dbReference type="AlphaFoldDB" id="A0A5N6LA93"/>
<reference evidence="2 3" key="1">
    <citation type="submission" date="2019-05" db="EMBL/GenBank/DDBJ databases">
        <title>Mikania micrantha, genome provides insights into the molecular mechanism of rapid growth.</title>
        <authorList>
            <person name="Liu B."/>
        </authorList>
    </citation>
    <scope>NUCLEOTIDE SEQUENCE [LARGE SCALE GENOMIC DNA]</scope>
    <source>
        <strain evidence="2">NLD-2019</strain>
        <tissue evidence="2">Leaf</tissue>
    </source>
</reference>
<keyword evidence="3" id="KW-1185">Reference proteome</keyword>
<gene>
    <name evidence="2" type="ORF">E3N88_45067</name>
</gene>
<comment type="caution">
    <text evidence="2">The sequence shown here is derived from an EMBL/GenBank/DDBJ whole genome shotgun (WGS) entry which is preliminary data.</text>
</comment>
<dbReference type="Proteomes" id="UP000326396">
    <property type="component" value="Unassembled WGS sequence"/>
</dbReference>
<evidence type="ECO:0000313" key="2">
    <source>
        <dbReference type="EMBL" id="KAC9923460.1"/>
    </source>
</evidence>
<evidence type="ECO:0000256" key="1">
    <source>
        <dbReference type="SAM" id="MobiDB-lite"/>
    </source>
</evidence>
<organism evidence="2 3">
    <name type="scientific">Mikania micrantha</name>
    <name type="common">bitter vine</name>
    <dbReference type="NCBI Taxonomy" id="192012"/>
    <lineage>
        <taxon>Eukaryota</taxon>
        <taxon>Viridiplantae</taxon>
        <taxon>Streptophyta</taxon>
        <taxon>Embryophyta</taxon>
        <taxon>Tracheophyta</taxon>
        <taxon>Spermatophyta</taxon>
        <taxon>Magnoliopsida</taxon>
        <taxon>eudicotyledons</taxon>
        <taxon>Gunneridae</taxon>
        <taxon>Pentapetalae</taxon>
        <taxon>asterids</taxon>
        <taxon>campanulids</taxon>
        <taxon>Asterales</taxon>
        <taxon>Asteraceae</taxon>
        <taxon>Asteroideae</taxon>
        <taxon>Heliantheae alliance</taxon>
        <taxon>Eupatorieae</taxon>
        <taxon>Mikania</taxon>
    </lineage>
</organism>
<evidence type="ECO:0000313" key="3">
    <source>
        <dbReference type="Proteomes" id="UP000326396"/>
    </source>
</evidence>
<protein>
    <submittedName>
        <fullName evidence="2">Uncharacterized protein</fullName>
    </submittedName>
</protein>
<sequence length="80" mass="8642">MEKKEGDDETSTVARRPPLLCLNKSDGGRRWLIEGDDGTSLTEATMEQAPSTVMVAELVTEAEAGLEAATGRIIRSEAMF</sequence>
<name>A0A5N6LA93_9ASTR</name>
<proteinExistence type="predicted"/>